<comment type="caution">
    <text evidence="1">The sequence shown here is derived from an EMBL/GenBank/DDBJ whole genome shotgun (WGS) entry which is preliminary data.</text>
</comment>
<sequence length="252" mass="26817">MQPTQQKTWRAGRFWWDWPRPGDAAVPSLRAVVFDLDALADIECAGHRPAFNRAFAELGLDIVWSEARYRQLMALSDERRRVAAELRKRGISSECDVLAELLVDEICATKDMILAETILDADITARAGLVDLITEAYAAGISVGIVSSGNHSWVAPLVRQLVGEGVVAAIVTASDVPGGSAANLYRAALAELGAAPHEALAFAGSPASQRMAAAAGLPTVLTGATAEAAPLRVVDCQRVRDQWRVAHPVTAA</sequence>
<dbReference type="OrthoDB" id="9812856at2"/>
<organism evidence="1 2">
    <name type="scientific">Mycolicibacterium chubuense</name>
    <name type="common">Mycobacterium chubuense</name>
    <dbReference type="NCBI Taxonomy" id="1800"/>
    <lineage>
        <taxon>Bacteria</taxon>
        <taxon>Bacillati</taxon>
        <taxon>Actinomycetota</taxon>
        <taxon>Actinomycetes</taxon>
        <taxon>Mycobacteriales</taxon>
        <taxon>Mycobacteriaceae</taxon>
        <taxon>Mycolicibacterium</taxon>
    </lineage>
</organism>
<reference evidence="1 2" key="1">
    <citation type="journal article" date="2015" name="Genome Biol. Evol.">
        <title>Characterization of Three Mycobacterium spp. with Potential Use in Bioremediation by Genome Sequencing and Comparative Genomics.</title>
        <authorList>
            <person name="Das S."/>
            <person name="Pettersson B.M."/>
            <person name="Behra P.R."/>
            <person name="Ramesh M."/>
            <person name="Dasgupta S."/>
            <person name="Bhattacharya A."/>
            <person name="Kirsebom L.A."/>
        </authorList>
    </citation>
    <scope>NUCLEOTIDE SEQUENCE [LARGE SCALE GENOMIC DNA]</scope>
    <source>
        <strain evidence="1 2">DSM 44219</strain>
    </source>
</reference>
<dbReference type="PATRIC" id="fig|1800.3.peg.3669"/>
<dbReference type="EMBL" id="JYNX01000056">
    <property type="protein sequence ID" value="KMO74381.1"/>
    <property type="molecule type" value="Genomic_DNA"/>
</dbReference>
<dbReference type="InterPro" id="IPR044999">
    <property type="entry name" value="CbbY-like"/>
</dbReference>
<dbReference type="SUPFAM" id="SSF56784">
    <property type="entry name" value="HAD-like"/>
    <property type="match status" value="1"/>
</dbReference>
<dbReference type="InterPro" id="IPR036412">
    <property type="entry name" value="HAD-like_sf"/>
</dbReference>
<gene>
    <name evidence="1" type="ORF">MCHUDSM44219_03642</name>
</gene>
<dbReference type="Proteomes" id="UP000036176">
    <property type="component" value="Unassembled WGS sequence"/>
</dbReference>
<dbReference type="RefSeq" id="WP_048419600.1">
    <property type="nucleotide sequence ID" value="NZ_JYNX01000056.1"/>
</dbReference>
<dbReference type="Gene3D" id="1.10.150.240">
    <property type="entry name" value="Putative phosphatase, domain 2"/>
    <property type="match status" value="1"/>
</dbReference>
<proteinExistence type="predicted"/>
<dbReference type="Pfam" id="PF00702">
    <property type="entry name" value="Hydrolase"/>
    <property type="match status" value="1"/>
</dbReference>
<dbReference type="AlphaFoldDB" id="A0A0J6YNX1"/>
<keyword evidence="2" id="KW-1185">Reference proteome</keyword>
<dbReference type="Gene3D" id="3.40.50.1000">
    <property type="entry name" value="HAD superfamily/HAD-like"/>
    <property type="match status" value="1"/>
</dbReference>
<dbReference type="InterPro" id="IPR023198">
    <property type="entry name" value="PGP-like_dom2"/>
</dbReference>
<dbReference type="InterPro" id="IPR023214">
    <property type="entry name" value="HAD_sf"/>
</dbReference>
<evidence type="ECO:0000313" key="1">
    <source>
        <dbReference type="EMBL" id="KMO74381.1"/>
    </source>
</evidence>
<dbReference type="PANTHER" id="PTHR42896:SF2">
    <property type="entry name" value="CBBY-LIKE PROTEIN"/>
    <property type="match status" value="1"/>
</dbReference>
<dbReference type="GO" id="GO:0016787">
    <property type="term" value="F:hydrolase activity"/>
    <property type="evidence" value="ECO:0007669"/>
    <property type="project" value="UniProtKB-KW"/>
</dbReference>
<dbReference type="PANTHER" id="PTHR42896">
    <property type="entry name" value="XYLULOSE-1,5-BISPHOSPHATE (XUBP) PHOSPHATASE"/>
    <property type="match status" value="1"/>
</dbReference>
<evidence type="ECO:0000313" key="2">
    <source>
        <dbReference type="Proteomes" id="UP000036176"/>
    </source>
</evidence>
<keyword evidence="1" id="KW-0378">Hydrolase</keyword>
<name>A0A0J6YNX1_MYCCU</name>
<protein>
    <submittedName>
        <fullName evidence="1">Haloacid dehalogenase-like hydrolase</fullName>
    </submittedName>
</protein>
<accession>A0A0J6YNX1</accession>